<reference evidence="2" key="1">
    <citation type="journal article" date="2014" name="Genome Announc.">
        <title>Draft genome sequence of Weissella oryzae SG25T, isolated from fermented rice grains.</title>
        <authorList>
            <person name="Tanizawa Y."/>
            <person name="Fujisawa T."/>
            <person name="Mochizuki T."/>
            <person name="Kaminuma E."/>
            <person name="Suzuki Y."/>
            <person name="Nakamura Y."/>
            <person name="Tohno M."/>
        </authorList>
    </citation>
    <scope>NUCLEOTIDE SEQUENCE [LARGE SCALE GENOMIC DNA]</scope>
    <source>
        <strain evidence="2">DSM 25784 / JCM 18191 / LMG 30913 / SG25</strain>
    </source>
</reference>
<dbReference type="SUPFAM" id="SSF46689">
    <property type="entry name" value="Homeodomain-like"/>
    <property type="match status" value="1"/>
</dbReference>
<dbReference type="InterPro" id="IPR009057">
    <property type="entry name" value="Homeodomain-like_sf"/>
</dbReference>
<dbReference type="Proteomes" id="UP000030643">
    <property type="component" value="Unassembled WGS sequence"/>
</dbReference>
<dbReference type="OrthoDB" id="9810250at2"/>
<keyword evidence="2" id="KW-1185">Reference proteome</keyword>
<protein>
    <submittedName>
        <fullName evidence="1">TetR family transcriptional regulator</fullName>
    </submittedName>
</protein>
<evidence type="ECO:0000313" key="2">
    <source>
        <dbReference type="Proteomes" id="UP000030643"/>
    </source>
</evidence>
<dbReference type="eggNOG" id="COG1309">
    <property type="taxonomic scope" value="Bacteria"/>
</dbReference>
<evidence type="ECO:0000313" key="1">
    <source>
        <dbReference type="EMBL" id="GAK30180.1"/>
    </source>
</evidence>
<organism evidence="1 2">
    <name type="scientific">Weissella oryzae (strain DSM 25784 / JCM 18191 / LMG 30913 / SG25)</name>
    <dbReference type="NCBI Taxonomy" id="1329250"/>
    <lineage>
        <taxon>Bacteria</taxon>
        <taxon>Bacillati</taxon>
        <taxon>Bacillota</taxon>
        <taxon>Bacilli</taxon>
        <taxon>Lactobacillales</taxon>
        <taxon>Lactobacillaceae</taxon>
        <taxon>Weissella</taxon>
    </lineage>
</organism>
<dbReference type="RefSeq" id="WP_027698313.1">
    <property type="nucleotide sequence ID" value="NZ_DF820484.1"/>
</dbReference>
<gene>
    <name evidence="1" type="ORF">WOSG25_012770</name>
</gene>
<name>A0A069CR21_WEIOS</name>
<dbReference type="EMBL" id="DF820484">
    <property type="protein sequence ID" value="GAK30180.1"/>
    <property type="molecule type" value="Genomic_DNA"/>
</dbReference>
<dbReference type="Gene3D" id="1.10.357.10">
    <property type="entry name" value="Tetracycline Repressor, domain 2"/>
    <property type="match status" value="1"/>
</dbReference>
<sequence length="184" mass="21331">MPKAFIDEQLKLDPRILKSQHALHNALVHFYNQGYAFNALSISMVTDKAKIARSTFYRHHTDLADIIVIDFFSQIYTLQQAFDKLPKINFERTGELIIDSFLAHQIDFKLALWAGIEGHIIDIFAGEFIKIVRLQQIQLEQTHFHAYFFAAALFNFGQLLANDQTNISKNTAYRLYKQLIPKLN</sequence>
<dbReference type="STRING" id="1329250.WOSG25_012770"/>
<accession>A0A069CR21</accession>
<dbReference type="AlphaFoldDB" id="A0A069CR21"/>
<proteinExistence type="predicted"/>